<keyword evidence="13" id="KW-1185">Reference proteome</keyword>
<dbReference type="AlphaFoldDB" id="A0A1C6VWP4"/>
<evidence type="ECO:0000256" key="6">
    <source>
        <dbReference type="ARBA" id="ARBA00022603"/>
    </source>
</evidence>
<comment type="subcellular location">
    <subcellularLocation>
        <location evidence="1">Cytoplasm</location>
    </subcellularLocation>
</comment>
<evidence type="ECO:0000256" key="9">
    <source>
        <dbReference type="ARBA" id="ARBA00030757"/>
    </source>
</evidence>
<dbReference type="Gene3D" id="3.40.50.150">
    <property type="entry name" value="Vaccinia Virus protein VP39"/>
    <property type="match status" value="1"/>
</dbReference>
<comment type="similarity">
    <text evidence="2">Belongs to the methyltransferase superfamily. L-isoaspartyl/D-aspartyl protein methyltransferase family.</text>
</comment>
<dbReference type="RefSeq" id="WP_091105914.1">
    <property type="nucleotide sequence ID" value="NZ_FMHZ01000002.1"/>
</dbReference>
<dbReference type="InterPro" id="IPR029063">
    <property type="entry name" value="SAM-dependent_MTases_sf"/>
</dbReference>
<dbReference type="PANTHER" id="PTHR11579">
    <property type="entry name" value="PROTEIN-L-ISOASPARTATE O-METHYLTRANSFERASE"/>
    <property type="match status" value="1"/>
</dbReference>
<evidence type="ECO:0000256" key="10">
    <source>
        <dbReference type="ARBA" id="ARBA00031323"/>
    </source>
</evidence>
<evidence type="ECO:0000256" key="11">
    <source>
        <dbReference type="ARBA" id="ARBA00031350"/>
    </source>
</evidence>
<dbReference type="GO" id="GO:0032259">
    <property type="term" value="P:methylation"/>
    <property type="evidence" value="ECO:0007669"/>
    <property type="project" value="UniProtKB-KW"/>
</dbReference>
<dbReference type="EMBL" id="FMHZ01000002">
    <property type="protein sequence ID" value="SCL70779.1"/>
    <property type="molecule type" value="Genomic_DNA"/>
</dbReference>
<evidence type="ECO:0000256" key="3">
    <source>
        <dbReference type="ARBA" id="ARBA00011890"/>
    </source>
</evidence>
<keyword evidence="8" id="KW-0949">S-adenosyl-L-methionine</keyword>
<dbReference type="GO" id="GO:0004719">
    <property type="term" value="F:protein-L-isoaspartate (D-aspartate) O-methyltransferase activity"/>
    <property type="evidence" value="ECO:0007669"/>
    <property type="project" value="UniProtKB-EC"/>
</dbReference>
<gene>
    <name evidence="12" type="ORF">GA0070606_5511</name>
</gene>
<dbReference type="InterPro" id="IPR027573">
    <property type="entry name" value="Methyltran_FxLD"/>
</dbReference>
<evidence type="ECO:0000313" key="12">
    <source>
        <dbReference type="EMBL" id="SCL70779.1"/>
    </source>
</evidence>
<evidence type="ECO:0000256" key="7">
    <source>
        <dbReference type="ARBA" id="ARBA00022679"/>
    </source>
</evidence>
<dbReference type="NCBIfam" id="TIGR04364">
    <property type="entry name" value="methyltran_FxLD"/>
    <property type="match status" value="1"/>
</dbReference>
<keyword evidence="5" id="KW-0963">Cytoplasm</keyword>
<keyword evidence="7 12" id="KW-0808">Transferase</keyword>
<dbReference type="InterPro" id="IPR000682">
    <property type="entry name" value="PCMT"/>
</dbReference>
<organism evidence="12 13">
    <name type="scientific">Micromonospora citrea</name>
    <dbReference type="NCBI Taxonomy" id="47855"/>
    <lineage>
        <taxon>Bacteria</taxon>
        <taxon>Bacillati</taxon>
        <taxon>Actinomycetota</taxon>
        <taxon>Actinomycetes</taxon>
        <taxon>Micromonosporales</taxon>
        <taxon>Micromonosporaceae</taxon>
        <taxon>Micromonospora</taxon>
    </lineage>
</organism>
<accession>A0A1C6VWP4</accession>
<dbReference type="Pfam" id="PF01135">
    <property type="entry name" value="PCMT"/>
    <property type="match status" value="1"/>
</dbReference>
<proteinExistence type="inferred from homology"/>
<evidence type="ECO:0000256" key="4">
    <source>
        <dbReference type="ARBA" id="ARBA00013346"/>
    </source>
</evidence>
<dbReference type="PROSITE" id="PS01279">
    <property type="entry name" value="PCMT"/>
    <property type="match status" value="1"/>
</dbReference>
<dbReference type="STRING" id="47855.GA0070606_5511"/>
<keyword evidence="6 12" id="KW-0489">Methyltransferase</keyword>
<evidence type="ECO:0000313" key="13">
    <source>
        <dbReference type="Proteomes" id="UP000199001"/>
    </source>
</evidence>
<dbReference type="OrthoDB" id="4035289at2"/>
<dbReference type="EC" id="2.1.1.77" evidence="3"/>
<protein>
    <recommendedName>
        <fullName evidence="4">Protein-L-isoaspartate O-methyltransferase</fullName>
        <ecNumber evidence="3">2.1.1.77</ecNumber>
    </recommendedName>
    <alternativeName>
        <fullName evidence="11">L-isoaspartyl protein carboxyl methyltransferase</fullName>
    </alternativeName>
    <alternativeName>
        <fullName evidence="9">Protein L-isoaspartyl methyltransferase</fullName>
    </alternativeName>
    <alternativeName>
        <fullName evidence="10">Protein-beta-aspartate methyltransferase</fullName>
    </alternativeName>
</protein>
<dbReference type="PANTHER" id="PTHR11579:SF0">
    <property type="entry name" value="PROTEIN-L-ISOASPARTATE(D-ASPARTATE) O-METHYLTRANSFERASE"/>
    <property type="match status" value="1"/>
</dbReference>
<dbReference type="SUPFAM" id="SSF53335">
    <property type="entry name" value="S-adenosyl-L-methionine-dependent methyltransferases"/>
    <property type="match status" value="1"/>
</dbReference>
<reference evidence="13" key="1">
    <citation type="submission" date="2016-06" db="EMBL/GenBank/DDBJ databases">
        <authorList>
            <person name="Varghese N."/>
            <person name="Submissions Spin"/>
        </authorList>
    </citation>
    <scope>NUCLEOTIDE SEQUENCE [LARGE SCALE GENOMIC DNA]</scope>
    <source>
        <strain evidence="13">DSM 43903</strain>
    </source>
</reference>
<evidence type="ECO:0000256" key="8">
    <source>
        <dbReference type="ARBA" id="ARBA00022691"/>
    </source>
</evidence>
<sequence length="412" mass="44604">MDSAVASTSPEQLRAALATHLSETGWIRTPAARAAFRTVPRHLFVPATVALAAAYADDVVITERDPGGRATSSVSAPWLQAHMLEQAALRPGARVLEIGSGGYNAALIAEVVGPDGTVVTVDIDADVVDRARTGLDRAGYRQVTVVHGDGEYGYQPRAPYDAIIVTVEAADLPPAWLAQLAPAGVLIVPLRIRNMTRCLTLRRHEDHLRATTALQCGFVPMRGDGCTPTRRLALRGDDVVLFLDDTTTEVNPDALASALRSVRLEAWSPATITMQEGSAFESLHLWLASQSRPFGVLAVDRERTVGLLDPQDRFVCPTLLIADSFAYLAVRRLDDTTWQFGAHGFGPAAHTLTADMLDLITVWDREHRHGPGPKITVHPTGTHSPVPDRPHLLVTRRHATVCIAWPDAGEPR</sequence>
<dbReference type="Proteomes" id="UP000199001">
    <property type="component" value="Unassembled WGS sequence"/>
</dbReference>
<name>A0A1C6VWP4_9ACTN</name>
<dbReference type="CDD" id="cd02440">
    <property type="entry name" value="AdoMet_MTases"/>
    <property type="match status" value="1"/>
</dbReference>
<evidence type="ECO:0000256" key="5">
    <source>
        <dbReference type="ARBA" id="ARBA00022490"/>
    </source>
</evidence>
<evidence type="ECO:0000256" key="1">
    <source>
        <dbReference type="ARBA" id="ARBA00004496"/>
    </source>
</evidence>
<evidence type="ECO:0000256" key="2">
    <source>
        <dbReference type="ARBA" id="ARBA00005369"/>
    </source>
</evidence>
<dbReference type="GO" id="GO:0005737">
    <property type="term" value="C:cytoplasm"/>
    <property type="evidence" value="ECO:0007669"/>
    <property type="project" value="UniProtKB-SubCell"/>
</dbReference>